<dbReference type="InterPro" id="IPR000835">
    <property type="entry name" value="HTH_MarR-typ"/>
</dbReference>
<dbReference type="InterPro" id="IPR036388">
    <property type="entry name" value="WH-like_DNA-bd_sf"/>
</dbReference>
<accession>A3VMG5</accession>
<dbReference type="SUPFAM" id="SSF46785">
    <property type="entry name" value="Winged helix' DNA-binding domain"/>
    <property type="match status" value="1"/>
</dbReference>
<dbReference type="PROSITE" id="PS51186">
    <property type="entry name" value="GNAT"/>
    <property type="match status" value="1"/>
</dbReference>
<dbReference type="EMBL" id="AAMT01000032">
    <property type="protein sequence ID" value="EAQ10568.1"/>
    <property type="molecule type" value="Genomic_DNA"/>
</dbReference>
<keyword evidence="1" id="KW-0808">Transferase</keyword>
<dbReference type="InterPro" id="IPR050832">
    <property type="entry name" value="Bact_Acetyltransf"/>
</dbReference>
<dbReference type="eggNOG" id="COG0456">
    <property type="taxonomic scope" value="Bacteria"/>
</dbReference>
<dbReference type="RefSeq" id="WP_008329688.1">
    <property type="nucleotide sequence ID" value="NZ_CH902578.1"/>
</dbReference>
<dbReference type="InterPro" id="IPR036390">
    <property type="entry name" value="WH_DNA-bd_sf"/>
</dbReference>
<dbReference type="SUPFAM" id="SSF55729">
    <property type="entry name" value="Acyl-CoA N-acyltransferases (Nat)"/>
    <property type="match status" value="1"/>
</dbReference>
<evidence type="ECO:0000313" key="4">
    <source>
        <dbReference type="EMBL" id="EAQ10568.1"/>
    </source>
</evidence>
<sequence length="291" mass="32796">MQPTDIDRIRRFHRTVTRETGVMDQSFLGRGRPLGAARVLNAIGRGMEEVGAIRDYLGLDSGLMSRLLRSLEDEGLVETHPAPQDARRRVARLTHKGRAEFEAYEDLSNTRAQRLLDHHPNRADLLAAMDLIASALGQHAVEFVEADPRDPTSVWCLSEYFAELSRRFERGFEVHLSRDPEATDMIAPKGAFFVAMSDGLPIGCGGLKGHDGTWGEVKRLWVSPAARGLKLATRLMEVIEARARDLGMGVLRLDTNSQLPEAVAMYRRLGWTEIERFNDDPYPDVFFERRL</sequence>
<dbReference type="Gene3D" id="3.40.630.30">
    <property type="match status" value="1"/>
</dbReference>
<evidence type="ECO:0000313" key="5">
    <source>
        <dbReference type="Proteomes" id="UP000002931"/>
    </source>
</evidence>
<evidence type="ECO:0000256" key="2">
    <source>
        <dbReference type="ARBA" id="ARBA00023315"/>
    </source>
</evidence>
<reference evidence="4 5" key="1">
    <citation type="journal article" date="2010" name="J. Bacteriol.">
        <title>Genome sequences of Pelagibaca bermudensis HTCC2601T and Maritimibacter alkaliphilus HTCC2654T, the type strains of two marine Roseobacter genera.</title>
        <authorList>
            <person name="Thrash J.C."/>
            <person name="Cho J.C."/>
            <person name="Ferriera S."/>
            <person name="Johnson J."/>
            <person name="Vergin K.L."/>
            <person name="Giovannoni S.J."/>
        </authorList>
    </citation>
    <scope>NUCLEOTIDE SEQUENCE [LARGE SCALE GENOMIC DNA]</scope>
    <source>
        <strain evidence="4 5">HTCC2654</strain>
    </source>
</reference>
<dbReference type="PANTHER" id="PTHR43877:SF2">
    <property type="entry name" value="AMINOALKYLPHOSPHONATE N-ACETYLTRANSFERASE-RELATED"/>
    <property type="match status" value="1"/>
</dbReference>
<dbReference type="OrthoDB" id="2436196at2"/>
<dbReference type="eggNOG" id="COG1846">
    <property type="taxonomic scope" value="Bacteria"/>
</dbReference>
<dbReference type="InterPro" id="IPR016181">
    <property type="entry name" value="Acyl_CoA_acyltransferase"/>
</dbReference>
<name>A3VMG5_9RHOB</name>
<dbReference type="CDD" id="cd04301">
    <property type="entry name" value="NAT_SF"/>
    <property type="match status" value="1"/>
</dbReference>
<dbReference type="InterPro" id="IPR000182">
    <property type="entry name" value="GNAT_dom"/>
</dbReference>
<dbReference type="GO" id="GO:0016747">
    <property type="term" value="F:acyltransferase activity, transferring groups other than amino-acyl groups"/>
    <property type="evidence" value="ECO:0007669"/>
    <property type="project" value="InterPro"/>
</dbReference>
<dbReference type="STRING" id="314271.RB2654_06082"/>
<keyword evidence="5" id="KW-1185">Reference proteome</keyword>
<evidence type="ECO:0000259" key="3">
    <source>
        <dbReference type="PROSITE" id="PS51186"/>
    </source>
</evidence>
<gene>
    <name evidence="4" type="ORF">RB2654_06082</name>
</gene>
<dbReference type="Proteomes" id="UP000002931">
    <property type="component" value="Unassembled WGS sequence"/>
</dbReference>
<dbReference type="AlphaFoldDB" id="A3VMG5"/>
<dbReference type="Pfam" id="PF12802">
    <property type="entry name" value="MarR_2"/>
    <property type="match status" value="1"/>
</dbReference>
<comment type="caution">
    <text evidence="4">The sequence shown here is derived from an EMBL/GenBank/DDBJ whole genome shotgun (WGS) entry which is preliminary data.</text>
</comment>
<dbReference type="PANTHER" id="PTHR43877">
    <property type="entry name" value="AMINOALKYLPHOSPHONATE N-ACETYLTRANSFERASE-RELATED-RELATED"/>
    <property type="match status" value="1"/>
</dbReference>
<protein>
    <submittedName>
        <fullName evidence="4">Transcriptional regulatory protein PadR</fullName>
    </submittedName>
</protein>
<organism evidence="4 5">
    <name type="scientific">Maritimibacter alkaliphilus HTCC2654</name>
    <dbReference type="NCBI Taxonomy" id="314271"/>
    <lineage>
        <taxon>Bacteria</taxon>
        <taxon>Pseudomonadati</taxon>
        <taxon>Pseudomonadota</taxon>
        <taxon>Alphaproteobacteria</taxon>
        <taxon>Rhodobacterales</taxon>
        <taxon>Roseobacteraceae</taxon>
        <taxon>Maritimibacter</taxon>
    </lineage>
</organism>
<evidence type="ECO:0000256" key="1">
    <source>
        <dbReference type="ARBA" id="ARBA00022679"/>
    </source>
</evidence>
<dbReference type="Gene3D" id="1.10.10.10">
    <property type="entry name" value="Winged helix-like DNA-binding domain superfamily/Winged helix DNA-binding domain"/>
    <property type="match status" value="1"/>
</dbReference>
<dbReference type="Pfam" id="PF00583">
    <property type="entry name" value="Acetyltransf_1"/>
    <property type="match status" value="1"/>
</dbReference>
<keyword evidence="2" id="KW-0012">Acyltransferase</keyword>
<proteinExistence type="predicted"/>
<feature type="domain" description="N-acetyltransferase" evidence="3">
    <location>
        <begin position="141"/>
        <end position="291"/>
    </location>
</feature>
<dbReference type="GO" id="GO:0003700">
    <property type="term" value="F:DNA-binding transcription factor activity"/>
    <property type="evidence" value="ECO:0007669"/>
    <property type="project" value="InterPro"/>
</dbReference>
<dbReference type="HOGENOM" id="CLU_065219_0_0_5"/>